<dbReference type="EMBL" id="SSHJ02000001">
    <property type="protein sequence ID" value="MFN0254097.1"/>
    <property type="molecule type" value="Genomic_DNA"/>
</dbReference>
<dbReference type="InterPro" id="IPR021354">
    <property type="entry name" value="DUF2975"/>
</dbReference>
<accession>A0ABW9J4B8</accession>
<dbReference type="RefSeq" id="WP_138721283.1">
    <property type="nucleotide sequence ID" value="NZ_SSHJ02000001.1"/>
</dbReference>
<name>A0ABW9J4B8_9SPHI</name>
<comment type="caution">
    <text evidence="2">The sequence shown here is derived from an EMBL/GenBank/DDBJ whole genome shotgun (WGS) entry which is preliminary data.</text>
</comment>
<keyword evidence="1" id="KW-1133">Transmembrane helix</keyword>
<keyword evidence="3" id="KW-1185">Reference proteome</keyword>
<keyword evidence="1" id="KW-0812">Transmembrane</keyword>
<evidence type="ECO:0000313" key="2">
    <source>
        <dbReference type="EMBL" id="MFN0254097.1"/>
    </source>
</evidence>
<dbReference type="Pfam" id="PF11188">
    <property type="entry name" value="DUF2975"/>
    <property type="match status" value="1"/>
</dbReference>
<reference evidence="2 3" key="1">
    <citation type="submission" date="2024-12" db="EMBL/GenBank/DDBJ databases">
        <authorList>
            <person name="Hu S."/>
        </authorList>
    </citation>
    <scope>NUCLEOTIDE SEQUENCE [LARGE SCALE GENOMIC DNA]</scope>
    <source>
        <strain evidence="2 3">THG-T11</strain>
    </source>
</reference>
<organism evidence="2 3">
    <name type="scientific">Pedobacter ureilyticus</name>
    <dbReference type="NCBI Taxonomy" id="1393051"/>
    <lineage>
        <taxon>Bacteria</taxon>
        <taxon>Pseudomonadati</taxon>
        <taxon>Bacteroidota</taxon>
        <taxon>Sphingobacteriia</taxon>
        <taxon>Sphingobacteriales</taxon>
        <taxon>Sphingobacteriaceae</taxon>
        <taxon>Pedobacter</taxon>
    </lineage>
</organism>
<feature type="transmembrane region" description="Helical" evidence="1">
    <location>
        <begin position="58"/>
        <end position="81"/>
    </location>
</feature>
<feature type="transmembrane region" description="Helical" evidence="1">
    <location>
        <begin position="101"/>
        <end position="128"/>
    </location>
</feature>
<sequence>MKKIKILKVLVDISIVTLFMISVFFLAKLSPWMTKFDNFSDSLPQQESFDKLRLAFRFLPILLSLRAVIPLVFFIVLLFFIRKVLVSILKEAIFSLRQVKFIKTIATVYLVFSGILFLSNLLTAISYVSKNGSQVVFKAVLTTLSGSVGYLITSLVVYIIAEIFLVGAKLREENDLTI</sequence>
<proteinExistence type="predicted"/>
<feature type="transmembrane region" description="Helical" evidence="1">
    <location>
        <begin position="7"/>
        <end position="27"/>
    </location>
</feature>
<gene>
    <name evidence="2" type="ORF">E6A44_000830</name>
</gene>
<protein>
    <submittedName>
        <fullName evidence="2">DUF2975 domain-containing protein</fullName>
    </submittedName>
</protein>
<keyword evidence="1" id="KW-0472">Membrane</keyword>
<feature type="transmembrane region" description="Helical" evidence="1">
    <location>
        <begin position="148"/>
        <end position="168"/>
    </location>
</feature>
<evidence type="ECO:0000313" key="3">
    <source>
        <dbReference type="Proteomes" id="UP001517247"/>
    </source>
</evidence>
<dbReference type="Proteomes" id="UP001517247">
    <property type="component" value="Unassembled WGS sequence"/>
</dbReference>
<evidence type="ECO:0000256" key="1">
    <source>
        <dbReference type="SAM" id="Phobius"/>
    </source>
</evidence>